<dbReference type="EMBL" id="JACAPU010000014">
    <property type="protein sequence ID" value="NWB47517.1"/>
    <property type="molecule type" value="Genomic_DNA"/>
</dbReference>
<comment type="caution">
    <text evidence="2">The sequence shown here is derived from an EMBL/GenBank/DDBJ whole genome shotgun (WGS) entry which is preliminary data.</text>
</comment>
<dbReference type="AlphaFoldDB" id="A0A7Y8BL02"/>
<reference evidence="2 3" key="1">
    <citation type="submission" date="2020-04" db="EMBL/GenBank/DDBJ databases">
        <title>Molecular characterization of pseudomonads from Agaricus bisporus reveal novel blotch 2 pathogens in Western Europe.</title>
        <authorList>
            <person name="Taparia T."/>
            <person name="Krijger M."/>
            <person name="Haynes E."/>
            <person name="Elpinstone J.G."/>
            <person name="Noble R."/>
            <person name="Van Der Wolf J."/>
        </authorList>
    </citation>
    <scope>NUCLEOTIDE SEQUENCE [LARGE SCALE GENOMIC DNA]</scope>
    <source>
        <strain evidence="2 3">F1001</strain>
    </source>
</reference>
<protein>
    <submittedName>
        <fullName evidence="2">Ig-like domain-containing protein</fullName>
    </submittedName>
</protein>
<evidence type="ECO:0000313" key="2">
    <source>
        <dbReference type="EMBL" id="NWB47517.1"/>
    </source>
</evidence>
<dbReference type="InterPro" id="IPR003343">
    <property type="entry name" value="Big_2"/>
</dbReference>
<evidence type="ECO:0000259" key="1">
    <source>
        <dbReference type="Pfam" id="PF02368"/>
    </source>
</evidence>
<feature type="domain" description="BIG2" evidence="1">
    <location>
        <begin position="274"/>
        <end position="310"/>
    </location>
</feature>
<dbReference type="InterPro" id="IPR008964">
    <property type="entry name" value="Invasin/intimin_cell_adhesion"/>
</dbReference>
<dbReference type="Gene3D" id="2.60.40.1080">
    <property type="match status" value="1"/>
</dbReference>
<dbReference type="Proteomes" id="UP000582981">
    <property type="component" value="Unassembled WGS sequence"/>
</dbReference>
<dbReference type="Pfam" id="PF02368">
    <property type="entry name" value="Big_2"/>
    <property type="match status" value="1"/>
</dbReference>
<dbReference type="SUPFAM" id="SSF49373">
    <property type="entry name" value="Invasin/intimin cell-adhesion fragments"/>
    <property type="match status" value="1"/>
</dbReference>
<accession>A0A7Y8BL02</accession>
<evidence type="ECO:0000313" key="3">
    <source>
        <dbReference type="Proteomes" id="UP000582981"/>
    </source>
</evidence>
<proteinExistence type="predicted"/>
<organism evidence="2 3">
    <name type="scientific">Pseudomonas gingeri</name>
    <dbReference type="NCBI Taxonomy" id="117681"/>
    <lineage>
        <taxon>Bacteria</taxon>
        <taxon>Pseudomonadati</taxon>
        <taxon>Pseudomonadota</taxon>
        <taxon>Gammaproteobacteria</taxon>
        <taxon>Pseudomonadales</taxon>
        <taxon>Pseudomonadaceae</taxon>
        <taxon>Pseudomonas</taxon>
    </lineage>
</organism>
<sequence length="421" mass="45626">MRPKILQAANNGEGSGLYLSTLGADATCWVGSWLNIAPDQDVWLRLKGTKADGSVPYDRAIWAPPPRGPRVNPTWIAQGYYHVVAPYSYLKELKDGSELTLEFKVDFDKTTDESKAVTFPLRTYKVSSAVLEIPTLTSVKDSNNDEVLEGSTTFSATLSLSGQANKGLKVEIFDGSGASAVSKGQVVADATTGLWACTISLRGGAHRLYAKSLYHSGSIFSNVRKFVVEEVFELPETLDLSQDDYVVVVDKAPPDVPAYARLTRVATWGSPPYRYGSSNDYVASVDAQSGEVTAMGNGQCTITATDSQGEVRSYALTVKGIRQLYYLSSSADWQGMVLVCSVADLDPVTLVDIKQLWTLYNPGNGRVAEYLGWLSYPFWTGDKLGAGTAWAYDLNGDSVNDNATAFSTDTYLPVLGISRDT</sequence>
<name>A0A7Y8BL02_9PSED</name>
<gene>
    <name evidence="2" type="ORF">HX829_13550</name>
</gene>